<keyword evidence="2" id="KW-0328">Glycosyltransferase</keyword>
<proteinExistence type="inferred from homology"/>
<evidence type="ECO:0000259" key="4">
    <source>
        <dbReference type="Pfam" id="PF00535"/>
    </source>
</evidence>
<dbReference type="GO" id="GO:0016757">
    <property type="term" value="F:glycosyltransferase activity"/>
    <property type="evidence" value="ECO:0007669"/>
    <property type="project" value="UniProtKB-KW"/>
</dbReference>
<dbReference type="EMBL" id="JAPDPJ010000030">
    <property type="protein sequence ID" value="MCW3787473.1"/>
    <property type="molecule type" value="Genomic_DNA"/>
</dbReference>
<dbReference type="Proteomes" id="UP001209229">
    <property type="component" value="Unassembled WGS sequence"/>
</dbReference>
<feature type="domain" description="Glycosyltransferase 2-like" evidence="4">
    <location>
        <begin position="8"/>
        <end position="181"/>
    </location>
</feature>
<evidence type="ECO:0000256" key="1">
    <source>
        <dbReference type="ARBA" id="ARBA00006739"/>
    </source>
</evidence>
<name>A0AAE3SGN3_9BACT</name>
<comment type="caution">
    <text evidence="5">The sequence shown here is derived from an EMBL/GenBank/DDBJ whole genome shotgun (WGS) entry which is preliminary data.</text>
</comment>
<reference evidence="5" key="1">
    <citation type="submission" date="2022-10" db="EMBL/GenBank/DDBJ databases">
        <authorList>
            <person name="Yu W.X."/>
        </authorList>
    </citation>
    <scope>NUCLEOTIDE SEQUENCE</scope>
    <source>
        <strain evidence="5">AAT</strain>
    </source>
</reference>
<dbReference type="InterPro" id="IPR029044">
    <property type="entry name" value="Nucleotide-diphossugar_trans"/>
</dbReference>
<evidence type="ECO:0000256" key="3">
    <source>
        <dbReference type="ARBA" id="ARBA00022679"/>
    </source>
</evidence>
<accession>A0AAE3SGN3</accession>
<dbReference type="RefSeq" id="WP_301191038.1">
    <property type="nucleotide sequence ID" value="NZ_JAPDPJ010000030.1"/>
</dbReference>
<dbReference type="PANTHER" id="PTHR43179">
    <property type="entry name" value="RHAMNOSYLTRANSFERASE WBBL"/>
    <property type="match status" value="1"/>
</dbReference>
<dbReference type="PANTHER" id="PTHR43179:SF12">
    <property type="entry name" value="GALACTOFURANOSYLTRANSFERASE GLFT2"/>
    <property type="match status" value="1"/>
</dbReference>
<dbReference type="CDD" id="cd04186">
    <property type="entry name" value="GT_2_like_c"/>
    <property type="match status" value="1"/>
</dbReference>
<organism evidence="5 6">
    <name type="scientific">Plebeiibacterium sediminum</name>
    <dbReference type="NCBI Taxonomy" id="2992112"/>
    <lineage>
        <taxon>Bacteria</taxon>
        <taxon>Pseudomonadati</taxon>
        <taxon>Bacteroidota</taxon>
        <taxon>Bacteroidia</taxon>
        <taxon>Marinilabiliales</taxon>
        <taxon>Marinilabiliaceae</taxon>
        <taxon>Plebeiibacterium</taxon>
    </lineage>
</organism>
<gene>
    <name evidence="5" type="ORF">OM075_13415</name>
</gene>
<evidence type="ECO:0000256" key="2">
    <source>
        <dbReference type="ARBA" id="ARBA00022676"/>
    </source>
</evidence>
<dbReference type="InterPro" id="IPR001173">
    <property type="entry name" value="Glyco_trans_2-like"/>
</dbReference>
<dbReference type="Pfam" id="PF00535">
    <property type="entry name" value="Glycos_transf_2"/>
    <property type="match status" value="1"/>
</dbReference>
<dbReference type="AlphaFoldDB" id="A0AAE3SGN3"/>
<keyword evidence="3" id="KW-0808">Transferase</keyword>
<dbReference type="SUPFAM" id="SSF53448">
    <property type="entry name" value="Nucleotide-diphospho-sugar transferases"/>
    <property type="match status" value="1"/>
</dbReference>
<sequence length="302" mass="34956">MIDNPLVSVITVNYKNTRVTNQLLYSIGELFFKNLEVIVIDNAFDSTASESIDSCYDFVKIIRSVKNLGFAGGNNLGIKHAKGKYILLLNNDTEVHPMFMEPMINLLEANESIGAVSPLIKYYYKPEYIQYAGFSSINKITQRIQSIAYNQLDRGQYTKEFETHFAHGCAMMIPKKVINEVGYMNEDFFLYYEEHDWSERIKNKGYKIFVQPKSVVFHKESTSTGIGSPLKTYFINRNRILFMTLHNKAFYKCLSLLYWGLISIPFNIINLTLHGKIKHLSAYVDSILWTITKKTKKRWILS</sequence>
<evidence type="ECO:0000313" key="5">
    <source>
        <dbReference type="EMBL" id="MCW3787473.1"/>
    </source>
</evidence>
<keyword evidence="6" id="KW-1185">Reference proteome</keyword>
<protein>
    <submittedName>
        <fullName evidence="5">Glycosyltransferase family 2 protein</fullName>
    </submittedName>
</protein>
<comment type="similarity">
    <text evidence="1">Belongs to the glycosyltransferase 2 family.</text>
</comment>
<dbReference type="Gene3D" id="3.90.550.10">
    <property type="entry name" value="Spore Coat Polysaccharide Biosynthesis Protein SpsA, Chain A"/>
    <property type="match status" value="1"/>
</dbReference>
<evidence type="ECO:0000313" key="6">
    <source>
        <dbReference type="Proteomes" id="UP001209229"/>
    </source>
</evidence>